<name>A0A1Y2FTL8_9FUNG</name>
<dbReference type="InterPro" id="IPR002931">
    <property type="entry name" value="Transglutaminase-like"/>
</dbReference>
<protein>
    <recommendedName>
        <fullName evidence="1">Transglutaminase-like domain-containing protein</fullName>
    </recommendedName>
</protein>
<evidence type="ECO:0000313" key="2">
    <source>
        <dbReference type="EMBL" id="ORY86536.1"/>
    </source>
</evidence>
<reference evidence="2 3" key="1">
    <citation type="submission" date="2016-08" db="EMBL/GenBank/DDBJ databases">
        <title>A Parts List for Fungal Cellulosomes Revealed by Comparative Genomics.</title>
        <authorList>
            <consortium name="DOE Joint Genome Institute"/>
            <person name="Haitjema C.H."/>
            <person name="Gilmore S.P."/>
            <person name="Henske J.K."/>
            <person name="Solomon K.V."/>
            <person name="De Groot R."/>
            <person name="Kuo A."/>
            <person name="Mondo S.J."/>
            <person name="Salamov A.A."/>
            <person name="Labutti K."/>
            <person name="Zhao Z."/>
            <person name="Chiniquy J."/>
            <person name="Barry K."/>
            <person name="Brewer H.M."/>
            <person name="Purvine S.O."/>
            <person name="Wright A.T."/>
            <person name="Boxma B."/>
            <person name="Van Alen T."/>
            <person name="Hackstein J.H."/>
            <person name="Baker S.E."/>
            <person name="Grigoriev I.V."/>
            <person name="O'Malley M.A."/>
        </authorList>
    </citation>
    <scope>NUCLEOTIDE SEQUENCE [LARGE SCALE GENOMIC DNA]</scope>
    <source>
        <strain evidence="2 3">G1</strain>
    </source>
</reference>
<dbReference type="InterPro" id="IPR038765">
    <property type="entry name" value="Papain-like_cys_pep_sf"/>
</dbReference>
<dbReference type="SMART" id="SM00460">
    <property type="entry name" value="TGc"/>
    <property type="match status" value="1"/>
</dbReference>
<feature type="domain" description="Transglutaminase-like" evidence="1">
    <location>
        <begin position="398"/>
        <end position="450"/>
    </location>
</feature>
<comment type="caution">
    <text evidence="2">The sequence shown here is derived from an EMBL/GenBank/DDBJ whole genome shotgun (WGS) entry which is preliminary data.</text>
</comment>
<dbReference type="SUPFAM" id="SSF54001">
    <property type="entry name" value="Cysteine proteinases"/>
    <property type="match status" value="1"/>
</dbReference>
<keyword evidence="3" id="KW-1185">Reference proteome</keyword>
<dbReference type="Gene3D" id="3.10.620.30">
    <property type="match status" value="1"/>
</dbReference>
<proteinExistence type="predicted"/>
<organism evidence="2 3">
    <name type="scientific">Neocallimastix californiae</name>
    <dbReference type="NCBI Taxonomy" id="1754190"/>
    <lineage>
        <taxon>Eukaryota</taxon>
        <taxon>Fungi</taxon>
        <taxon>Fungi incertae sedis</taxon>
        <taxon>Chytridiomycota</taxon>
        <taxon>Chytridiomycota incertae sedis</taxon>
        <taxon>Neocallimastigomycetes</taxon>
        <taxon>Neocallimastigales</taxon>
        <taxon>Neocallimastigaceae</taxon>
        <taxon>Neocallimastix</taxon>
    </lineage>
</organism>
<dbReference type="EMBL" id="MCOG01000002">
    <property type="protein sequence ID" value="ORY86536.1"/>
    <property type="molecule type" value="Genomic_DNA"/>
</dbReference>
<dbReference type="OrthoDB" id="2128161at2759"/>
<evidence type="ECO:0000313" key="3">
    <source>
        <dbReference type="Proteomes" id="UP000193920"/>
    </source>
</evidence>
<gene>
    <name evidence="2" type="ORF">LY90DRAFT_498770</name>
</gene>
<sequence>MVSLKYVNFIFYILLFFNNFLFKVKAKIKLNSNSICNIPHFPNYVHEYKEYTNYSKIINYPTDTLETSNEYGKTDYIKIKRFKKKITETNYKIKNFKPRNQQPFKKSHFSIVGRDINEEYEKTIPLKPFNSDNYQENDILNKRKIDNFIAKDTLYSNQFFGSQLNDIEMYIYDTLVRQLKNVTLLSFFVNIDFGDEYSVKLKDIFKIIERVFGAISMDHPDICKSINGQNKNIDSQNYINIYKSNSDNRLNFLNTTEIVLSHGDEGSDRRIKMKRDTNEQNTTIIDNNDFKYLSEIQLHLCSSPKDNICNIYTINDINRMNKLIENQIQNILKNAKLYFQQKHSKMNNIHKNDNNDSNNETIQISEYDFIKYLHNLLIKNVQYGFSDNGFTEYTIYGALIEHRCVCEGFSEAFMIIAQRVKIYTVLATSNTHQWNMVYLEGKWYALDITWDIPNYSSHKYIFKNRKIGKLKKDKNFISSNTLRDDEFDFNIENEKLFDIVNMNFFLIGNKTVVKEKNKMIFQNEPNHQLCNYIIYQYALGFRYPTLDNNKYNNKSIYKKYIHINLI</sequence>
<dbReference type="Proteomes" id="UP000193920">
    <property type="component" value="Unassembled WGS sequence"/>
</dbReference>
<dbReference type="AlphaFoldDB" id="A0A1Y2FTL8"/>
<evidence type="ECO:0000259" key="1">
    <source>
        <dbReference type="SMART" id="SM00460"/>
    </source>
</evidence>
<accession>A0A1Y2FTL8</accession>